<proteinExistence type="inferred from homology"/>
<dbReference type="GO" id="GO:0003723">
    <property type="term" value="F:RNA binding"/>
    <property type="evidence" value="ECO:0007669"/>
    <property type="project" value="UniProtKB-KW"/>
</dbReference>
<reference evidence="4 5" key="1">
    <citation type="journal article" date="2022" name="Nat. Ecol. Evol.">
        <title>A masculinizing supergene underlies an exaggerated male reproductive morph in a spider.</title>
        <authorList>
            <person name="Hendrickx F."/>
            <person name="De Corte Z."/>
            <person name="Sonet G."/>
            <person name="Van Belleghem S.M."/>
            <person name="Kostlbacher S."/>
            <person name="Vangestel C."/>
        </authorList>
    </citation>
    <scope>NUCLEOTIDE SEQUENCE [LARGE SCALE GENOMIC DNA]</scope>
    <source>
        <strain evidence="4">W744_W776</strain>
    </source>
</reference>
<feature type="domain" description="RAI1-like" evidence="3">
    <location>
        <begin position="42"/>
        <end position="392"/>
    </location>
</feature>
<dbReference type="PANTHER" id="PTHR12395:SF9">
    <property type="entry name" value="DECAPPING AND EXORIBONUCLEASE PROTEIN"/>
    <property type="match status" value="1"/>
</dbReference>
<gene>
    <name evidence="4" type="ORF">JTE90_002761</name>
</gene>
<evidence type="ECO:0000313" key="4">
    <source>
        <dbReference type="EMBL" id="KAG8185232.1"/>
    </source>
</evidence>
<dbReference type="AlphaFoldDB" id="A0AAV6ULY2"/>
<comment type="subcellular location">
    <subcellularLocation>
        <location evidence="2">Nucleus</location>
    </subcellularLocation>
</comment>
<comment type="function">
    <text evidence="2">Decapping enzyme for NAD-capped RNAs: specifically hydrolyzes the nicotinamide adenine dinucleotide (NAD) cap from a subset of RNAs by removing the entire NAD moiety from the 5'-end of an NAD-capped RNA.</text>
</comment>
<name>A0AAV6ULY2_9ARAC</name>
<comment type="cofactor">
    <cofactor evidence="2">
        <name>a divalent metal cation</name>
        <dbReference type="ChEBI" id="CHEBI:60240"/>
    </cofactor>
</comment>
<keyword evidence="2" id="KW-0378">Hydrolase</keyword>
<keyword evidence="2" id="KW-0694">RNA-binding</keyword>
<dbReference type="EC" id="3.6.1.-" evidence="2"/>
<evidence type="ECO:0000313" key="5">
    <source>
        <dbReference type="Proteomes" id="UP000827092"/>
    </source>
</evidence>
<comment type="caution">
    <text evidence="4">The sequence shown here is derived from an EMBL/GenBank/DDBJ whole genome shotgun (WGS) entry which is preliminary data.</text>
</comment>
<organism evidence="4 5">
    <name type="scientific">Oedothorax gibbosus</name>
    <dbReference type="NCBI Taxonomy" id="931172"/>
    <lineage>
        <taxon>Eukaryota</taxon>
        <taxon>Metazoa</taxon>
        <taxon>Ecdysozoa</taxon>
        <taxon>Arthropoda</taxon>
        <taxon>Chelicerata</taxon>
        <taxon>Arachnida</taxon>
        <taxon>Araneae</taxon>
        <taxon>Araneomorphae</taxon>
        <taxon>Entelegynae</taxon>
        <taxon>Araneoidea</taxon>
        <taxon>Linyphiidae</taxon>
        <taxon>Erigoninae</taxon>
        <taxon>Oedothorax</taxon>
    </lineage>
</organism>
<dbReference type="GO" id="GO:0110155">
    <property type="term" value="P:NAD-cap decapping"/>
    <property type="evidence" value="ECO:0007669"/>
    <property type="project" value="TreeGrafter"/>
</dbReference>
<protein>
    <recommendedName>
        <fullName evidence="2">Decapping nuclease</fullName>
        <ecNumber evidence="2">3.6.1.-</ecNumber>
    </recommendedName>
</protein>
<dbReference type="GO" id="GO:0000166">
    <property type="term" value="F:nucleotide binding"/>
    <property type="evidence" value="ECO:0007669"/>
    <property type="project" value="UniProtKB-KW"/>
</dbReference>
<dbReference type="InterPro" id="IPR039039">
    <property type="entry name" value="RAI1-like_fam"/>
</dbReference>
<keyword evidence="2" id="KW-0540">Nuclease</keyword>
<evidence type="ECO:0000256" key="1">
    <source>
        <dbReference type="ARBA" id="ARBA00006562"/>
    </source>
</evidence>
<sequence length="407" mass="47887">MTYTINELQLQKRHSAPSLFVMNRQFHEKEVKLNDRKIITFRKPSEIGHYSVDGVKEFHDDNRQMKWIYKPSSGWNADLGPESHWDLNVGYPQAIKKDFENKKYITHILKWILNHREEIQRVFLSPKSNNLKIDFVCSRGLLQNICCTLKTGKSSRDEWSFCASKFKSTIYMCSFETDNQIMDRKNETEKTKVMTTWGAKFEQHMTSGAPNSMPNTSVPVNENEGYYVVLKGQLNEYYLLYSAEVDGKDPAIPQEYSYFNSILKETDCYVELKTTRHGSDKGRYYRPTLFKWWLQSFLAGIPKIICGVRNDTGVVGQLKTFQTENILEIIQEKRNINNCLKICHEILGFVKECIQEDDPKIVYRFFYEPCTPYVKCEKLINPGQFKILPDWFADEYETYYDERKESC</sequence>
<dbReference type="Proteomes" id="UP000827092">
    <property type="component" value="Unassembled WGS sequence"/>
</dbReference>
<dbReference type="GO" id="GO:0005634">
    <property type="term" value="C:nucleus"/>
    <property type="evidence" value="ECO:0007669"/>
    <property type="project" value="UniProtKB-SubCell"/>
</dbReference>
<dbReference type="InterPro" id="IPR013961">
    <property type="entry name" value="RAI1"/>
</dbReference>
<dbReference type="GO" id="GO:0000956">
    <property type="term" value="P:nuclear-transcribed mRNA catabolic process"/>
    <property type="evidence" value="ECO:0007669"/>
    <property type="project" value="TreeGrafter"/>
</dbReference>
<dbReference type="GO" id="GO:0005829">
    <property type="term" value="C:cytosol"/>
    <property type="evidence" value="ECO:0007669"/>
    <property type="project" value="TreeGrafter"/>
</dbReference>
<dbReference type="GO" id="GO:0034353">
    <property type="term" value="F:mRNA 5'-diphosphatase activity"/>
    <property type="evidence" value="ECO:0007669"/>
    <property type="project" value="TreeGrafter"/>
</dbReference>
<accession>A0AAV6ULY2</accession>
<dbReference type="GO" id="GO:0046872">
    <property type="term" value="F:metal ion binding"/>
    <property type="evidence" value="ECO:0007669"/>
    <property type="project" value="UniProtKB-KW"/>
</dbReference>
<dbReference type="Pfam" id="PF08652">
    <property type="entry name" value="RAI1"/>
    <property type="match status" value="1"/>
</dbReference>
<comment type="similarity">
    <text evidence="1 2">Belongs to the DXO/Dom3Z family.</text>
</comment>
<keyword evidence="2" id="KW-0547">Nucleotide-binding</keyword>
<dbReference type="PANTHER" id="PTHR12395">
    <property type="entry name" value="DOM-3 RELATED"/>
    <property type="match status" value="1"/>
</dbReference>
<dbReference type="GO" id="GO:0004518">
    <property type="term" value="F:nuclease activity"/>
    <property type="evidence" value="ECO:0007669"/>
    <property type="project" value="UniProtKB-KW"/>
</dbReference>
<dbReference type="EMBL" id="JAFNEN010000342">
    <property type="protein sequence ID" value="KAG8185232.1"/>
    <property type="molecule type" value="Genomic_DNA"/>
</dbReference>
<keyword evidence="2" id="KW-0479">Metal-binding</keyword>
<keyword evidence="5" id="KW-1185">Reference proteome</keyword>
<keyword evidence="2" id="KW-0539">Nucleus</keyword>
<evidence type="ECO:0000259" key="3">
    <source>
        <dbReference type="Pfam" id="PF08652"/>
    </source>
</evidence>
<evidence type="ECO:0000256" key="2">
    <source>
        <dbReference type="RuleBase" id="RU367113"/>
    </source>
</evidence>